<sequence>MMEDIVGRDEAICLIQDWIPGEDLNALERTLYQQNLDAERRAPPITTAQTNTNLALAPHPGHQPLVATPTPEPQTTRHQAQKTSYQGPICQDSGLGPEHRSRKELNPNPARGI</sequence>
<dbReference type="Proteomes" id="UP000005240">
    <property type="component" value="Unassembled WGS sequence"/>
</dbReference>
<dbReference type="EnsemblFungi" id="PTTG_10648-t43_1">
    <property type="protein sequence ID" value="PTTG_10648-t43_1-p1"/>
    <property type="gene ID" value="PTTG_10648"/>
</dbReference>
<evidence type="ECO:0000256" key="1">
    <source>
        <dbReference type="SAM" id="MobiDB-lite"/>
    </source>
</evidence>
<evidence type="ECO:0000313" key="4">
    <source>
        <dbReference type="Proteomes" id="UP000005240"/>
    </source>
</evidence>
<gene>
    <name evidence="2" type="ORF">PTTG_10648</name>
</gene>
<name>A0A0C4FBP9_PUCT1</name>
<evidence type="ECO:0000313" key="3">
    <source>
        <dbReference type="EnsemblFungi" id="PTTG_10648-t43_1-p1"/>
    </source>
</evidence>
<evidence type="ECO:0000313" key="2">
    <source>
        <dbReference type="EMBL" id="OAV85831.1"/>
    </source>
</evidence>
<accession>A0A0C4FBP9</accession>
<dbReference type="OrthoDB" id="2511178at2759"/>
<feature type="region of interest" description="Disordered" evidence="1">
    <location>
        <begin position="54"/>
        <end position="113"/>
    </location>
</feature>
<reference evidence="2" key="1">
    <citation type="submission" date="2009-11" db="EMBL/GenBank/DDBJ databases">
        <authorList>
            <consortium name="The Broad Institute Genome Sequencing Platform"/>
            <person name="Ward D."/>
            <person name="Feldgarden M."/>
            <person name="Earl A."/>
            <person name="Young S.K."/>
            <person name="Zeng Q."/>
            <person name="Koehrsen M."/>
            <person name="Alvarado L."/>
            <person name="Berlin A."/>
            <person name="Bochicchio J."/>
            <person name="Borenstein D."/>
            <person name="Chapman S.B."/>
            <person name="Chen Z."/>
            <person name="Engels R."/>
            <person name="Freedman E."/>
            <person name="Gellesch M."/>
            <person name="Goldberg J."/>
            <person name="Griggs A."/>
            <person name="Gujja S."/>
            <person name="Heilman E."/>
            <person name="Heiman D."/>
            <person name="Hepburn T."/>
            <person name="Howarth C."/>
            <person name="Jen D."/>
            <person name="Larson L."/>
            <person name="Lewis B."/>
            <person name="Mehta T."/>
            <person name="Park D."/>
            <person name="Pearson M."/>
            <person name="Roberts A."/>
            <person name="Saif S."/>
            <person name="Shea T."/>
            <person name="Shenoy N."/>
            <person name="Sisk P."/>
            <person name="Stolte C."/>
            <person name="Sykes S."/>
            <person name="Thomson T."/>
            <person name="Walk T."/>
            <person name="White J."/>
            <person name="Yandava C."/>
            <person name="Izard J."/>
            <person name="Baranova O.V."/>
            <person name="Blanton J.M."/>
            <person name="Tanner A.C."/>
            <person name="Dewhirst F.E."/>
            <person name="Haas B."/>
            <person name="Nusbaum C."/>
            <person name="Birren B."/>
        </authorList>
    </citation>
    <scope>NUCLEOTIDE SEQUENCE [LARGE SCALE GENOMIC DNA]</scope>
    <source>
        <strain evidence="2">1-1 BBBD Race 1</strain>
    </source>
</reference>
<reference evidence="3" key="4">
    <citation type="submission" date="2025-05" db="UniProtKB">
        <authorList>
            <consortium name="EnsemblFungi"/>
        </authorList>
    </citation>
    <scope>IDENTIFICATION</scope>
    <source>
        <strain evidence="3">isolate 1-1 / race 1 (BBBD)</strain>
    </source>
</reference>
<dbReference type="EMBL" id="ADAS02002475">
    <property type="protein sequence ID" value="OAV85831.1"/>
    <property type="molecule type" value="Genomic_DNA"/>
</dbReference>
<organism evidence="3 4">
    <name type="scientific">Puccinia triticina (isolate 1-1 / race 1 (BBBD))</name>
    <name type="common">Brown leaf rust fungus</name>
    <dbReference type="NCBI Taxonomy" id="630390"/>
    <lineage>
        <taxon>Eukaryota</taxon>
        <taxon>Fungi</taxon>
        <taxon>Dikarya</taxon>
        <taxon>Basidiomycota</taxon>
        <taxon>Pucciniomycotina</taxon>
        <taxon>Pucciniomycetes</taxon>
        <taxon>Pucciniales</taxon>
        <taxon>Pucciniaceae</taxon>
        <taxon>Puccinia</taxon>
    </lineage>
</organism>
<dbReference type="VEuPathDB" id="FungiDB:PTTG_10648"/>
<keyword evidence="4" id="KW-1185">Reference proteome</keyword>
<proteinExistence type="predicted"/>
<reference evidence="3 4" key="3">
    <citation type="journal article" date="2017" name="G3 (Bethesda)">
        <title>Comparative analysis highlights variable genome content of wheat rusts and divergence of the mating loci.</title>
        <authorList>
            <person name="Cuomo C.A."/>
            <person name="Bakkeren G."/>
            <person name="Khalil H.B."/>
            <person name="Panwar V."/>
            <person name="Joly D."/>
            <person name="Linning R."/>
            <person name="Sakthikumar S."/>
            <person name="Song X."/>
            <person name="Adiconis X."/>
            <person name="Fan L."/>
            <person name="Goldberg J.M."/>
            <person name="Levin J.Z."/>
            <person name="Young S."/>
            <person name="Zeng Q."/>
            <person name="Anikster Y."/>
            <person name="Bruce M."/>
            <person name="Wang M."/>
            <person name="Yin C."/>
            <person name="McCallum B."/>
            <person name="Szabo L.J."/>
            <person name="Hulbert S."/>
            <person name="Chen X."/>
            <person name="Fellers J.P."/>
        </authorList>
    </citation>
    <scope>NUCLEOTIDE SEQUENCE</scope>
    <source>
        <strain evidence="3">isolate 1-1 / race 1 (BBBD)</strain>
        <strain evidence="4">Isolate 1-1 / race 1 (BBBD)</strain>
    </source>
</reference>
<dbReference type="AlphaFoldDB" id="A0A0C4FBP9"/>
<protein>
    <submittedName>
        <fullName evidence="2 3">Uncharacterized protein</fullName>
    </submittedName>
</protein>
<feature type="compositionally biased region" description="Polar residues" evidence="1">
    <location>
        <begin position="73"/>
        <end position="86"/>
    </location>
</feature>
<reference evidence="2" key="2">
    <citation type="submission" date="2016-05" db="EMBL/GenBank/DDBJ databases">
        <title>Comparative analysis highlights variable genome content of wheat rusts and divergence of the mating loci.</title>
        <authorList>
            <person name="Cuomo C.A."/>
            <person name="Bakkeren G."/>
            <person name="Szabo L."/>
            <person name="Khalil H."/>
            <person name="Joly D."/>
            <person name="Goldberg J."/>
            <person name="Young S."/>
            <person name="Zeng Q."/>
            <person name="Fellers J."/>
        </authorList>
    </citation>
    <scope>NUCLEOTIDE SEQUENCE [LARGE SCALE GENOMIC DNA]</scope>
    <source>
        <strain evidence="2">1-1 BBBD Race 1</strain>
    </source>
</reference>